<accession>A0A2P1PPW8</accession>
<reference evidence="2 3" key="1">
    <citation type="submission" date="2018-03" db="EMBL/GenBank/DDBJ databases">
        <title>Ahniella affigens gen. nov., sp. nov., a gammaproteobacterium isolated from sandy soil near a stream.</title>
        <authorList>
            <person name="Ko Y."/>
            <person name="Kim J.-H."/>
        </authorList>
    </citation>
    <scope>NUCLEOTIDE SEQUENCE [LARGE SCALE GENOMIC DNA]</scope>
    <source>
        <strain evidence="2 3">D13</strain>
    </source>
</reference>
<feature type="compositionally biased region" description="Basic residues" evidence="1">
    <location>
        <begin position="254"/>
        <end position="268"/>
    </location>
</feature>
<feature type="region of interest" description="Disordered" evidence="1">
    <location>
        <begin position="243"/>
        <end position="311"/>
    </location>
</feature>
<dbReference type="KEGG" id="xba:C7S18_06575"/>
<gene>
    <name evidence="2" type="ORF">C7S18_06575</name>
</gene>
<evidence type="ECO:0000256" key="1">
    <source>
        <dbReference type="SAM" id="MobiDB-lite"/>
    </source>
</evidence>
<feature type="compositionally biased region" description="Basic residues" evidence="1">
    <location>
        <begin position="279"/>
        <end position="289"/>
    </location>
</feature>
<protein>
    <submittedName>
        <fullName evidence="2">Uncharacterized protein</fullName>
    </submittedName>
</protein>
<evidence type="ECO:0000313" key="3">
    <source>
        <dbReference type="Proteomes" id="UP000241074"/>
    </source>
</evidence>
<keyword evidence="3" id="KW-1185">Reference proteome</keyword>
<name>A0A2P1PPW8_9GAMM</name>
<dbReference type="Proteomes" id="UP000241074">
    <property type="component" value="Chromosome"/>
</dbReference>
<dbReference type="RefSeq" id="WP_106890809.1">
    <property type="nucleotide sequence ID" value="NZ_CP027860.1"/>
</dbReference>
<evidence type="ECO:0000313" key="2">
    <source>
        <dbReference type="EMBL" id="AVP96884.1"/>
    </source>
</evidence>
<reference evidence="2 3" key="2">
    <citation type="submission" date="2018-03" db="EMBL/GenBank/DDBJ databases">
        <authorList>
            <person name="Keele B.F."/>
        </authorList>
    </citation>
    <scope>NUCLEOTIDE SEQUENCE [LARGE SCALE GENOMIC DNA]</scope>
    <source>
        <strain evidence="2 3">D13</strain>
    </source>
</reference>
<sequence length="311" mass="33584">MAARSKPTLWAAVQGTDRELARVRVERLQKRFPEASRDELHAQLTRYKCLQVGGVAALSILTSKLPGIGRIAQSALGPFADPALVSTLQAELVVETFVLYDIDMPDALLRVAVLTIAASNLGADEIARRSARTLVDTIADKLGTKLLKRAWPIAEVGTSTASHIAATYAIGQRAQALCLMRETKVSQWPGLFMGLSAIDPKDLTDWASKSARTAFEQVSDTAKAWTNRLSALVPSFELSPASTLLGEDEDTPKRPKAGKRAAPKKRAATKASMTTPAARKPRAPIKRSATKSTTTTKRKRATRKTPDASDN</sequence>
<dbReference type="AlphaFoldDB" id="A0A2P1PPW8"/>
<dbReference type="EMBL" id="CP027860">
    <property type="protein sequence ID" value="AVP96884.1"/>
    <property type="molecule type" value="Genomic_DNA"/>
</dbReference>
<proteinExistence type="predicted"/>
<organism evidence="2 3">
    <name type="scientific">Ahniella affigens</name>
    <dbReference type="NCBI Taxonomy" id="2021234"/>
    <lineage>
        <taxon>Bacteria</taxon>
        <taxon>Pseudomonadati</taxon>
        <taxon>Pseudomonadota</taxon>
        <taxon>Gammaproteobacteria</taxon>
        <taxon>Lysobacterales</taxon>
        <taxon>Rhodanobacteraceae</taxon>
        <taxon>Ahniella</taxon>
    </lineage>
</organism>
<dbReference type="OrthoDB" id="5951524at2"/>